<evidence type="ECO:0000313" key="2">
    <source>
        <dbReference type="Proteomes" id="UP000245708"/>
    </source>
</evidence>
<dbReference type="OrthoDB" id="9804366at2"/>
<evidence type="ECO:0000313" key="1">
    <source>
        <dbReference type="EMBL" id="PWK59646.1"/>
    </source>
</evidence>
<sequence>MTDRVFPTAVTGFVVRPVLADPARHGRAICLARHRPDALTEGMGRRQAACTGIAKVIHGTWRARPGACLTSPRSSDCRTGMIRPDQGVANVRTGVLIATRQLAKRIAQGYARRDMWRFGVRGDTLVATGHELGIPACLPADEERT</sequence>
<proteinExistence type="predicted"/>
<protein>
    <submittedName>
        <fullName evidence="1">Uncharacterized protein</fullName>
    </submittedName>
</protein>
<reference evidence="1 2" key="1">
    <citation type="submission" date="2018-05" db="EMBL/GenBank/DDBJ databases">
        <title>Genomic Encyclopedia of Type Strains, Phase IV (KMG-IV): sequencing the most valuable type-strain genomes for metagenomic binning, comparative biology and taxonomic classification.</title>
        <authorList>
            <person name="Goeker M."/>
        </authorList>
    </citation>
    <scope>NUCLEOTIDE SEQUENCE [LARGE SCALE GENOMIC DNA]</scope>
    <source>
        <strain evidence="1 2">DSM 16097</strain>
    </source>
</reference>
<gene>
    <name evidence="1" type="ORF">C7455_107191</name>
</gene>
<comment type="caution">
    <text evidence="1">The sequence shown here is derived from an EMBL/GenBank/DDBJ whole genome shotgun (WGS) entry which is preliminary data.</text>
</comment>
<organism evidence="1 2">
    <name type="scientific">Roseicyclus mahoneyensis</name>
    <dbReference type="NCBI Taxonomy" id="164332"/>
    <lineage>
        <taxon>Bacteria</taxon>
        <taxon>Pseudomonadati</taxon>
        <taxon>Pseudomonadota</taxon>
        <taxon>Alphaproteobacteria</taxon>
        <taxon>Rhodobacterales</taxon>
        <taxon>Roseobacteraceae</taxon>
        <taxon>Roseicyclus</taxon>
    </lineage>
</organism>
<dbReference type="AlphaFoldDB" id="A0A316GFB7"/>
<dbReference type="EMBL" id="QGGW01000007">
    <property type="protein sequence ID" value="PWK59646.1"/>
    <property type="molecule type" value="Genomic_DNA"/>
</dbReference>
<dbReference type="RefSeq" id="WP_109669460.1">
    <property type="nucleotide sequence ID" value="NZ_QGGW01000007.1"/>
</dbReference>
<accession>A0A316GFB7</accession>
<name>A0A316GFB7_9RHOB</name>
<dbReference type="Proteomes" id="UP000245708">
    <property type="component" value="Unassembled WGS sequence"/>
</dbReference>
<keyword evidence="2" id="KW-1185">Reference proteome</keyword>